<name>A0ABT7JKQ1_9DEIO</name>
<sequence length="142" mass="14692">GGLRVLRVPADLEVSQGTRLLRGGEVVRPGTLLGLAVAHGVRSPHPPLGSLVGLGLPLSLHADGVGLRLSGPYGEHALTLRPGLVDLGLLLGAPALEGLRVTVSGPRLLLATVPAGLRLRRAADGAELRPGTYLPPETRLEW</sequence>
<evidence type="ECO:0000313" key="1">
    <source>
        <dbReference type="EMBL" id="MDL2345627.1"/>
    </source>
</evidence>
<dbReference type="Proteomes" id="UP001302059">
    <property type="component" value="Unassembled WGS sequence"/>
</dbReference>
<organism evidence="1 2">
    <name type="scientific">Deinococcus rhizophilus</name>
    <dbReference type="NCBI Taxonomy" id="3049544"/>
    <lineage>
        <taxon>Bacteria</taxon>
        <taxon>Thermotogati</taxon>
        <taxon>Deinococcota</taxon>
        <taxon>Deinococci</taxon>
        <taxon>Deinococcales</taxon>
        <taxon>Deinococcaceae</taxon>
        <taxon>Deinococcus</taxon>
    </lineage>
</organism>
<reference evidence="1 2" key="1">
    <citation type="submission" date="2023-05" db="EMBL/GenBank/DDBJ databases">
        <authorList>
            <person name="Gao F."/>
        </authorList>
    </citation>
    <scope>NUCLEOTIDE SEQUENCE [LARGE SCALE GENOMIC DNA]</scope>
    <source>
        <strain evidence="1 2">MIMF12</strain>
    </source>
</reference>
<evidence type="ECO:0000313" key="2">
    <source>
        <dbReference type="Proteomes" id="UP001302059"/>
    </source>
</evidence>
<proteinExistence type="predicted"/>
<dbReference type="EMBL" id="JASNGB010000242">
    <property type="protein sequence ID" value="MDL2345627.1"/>
    <property type="molecule type" value="Genomic_DNA"/>
</dbReference>
<feature type="non-terminal residue" evidence="1">
    <location>
        <position position="1"/>
    </location>
</feature>
<gene>
    <name evidence="1" type="ORF">QOL99_15930</name>
</gene>
<keyword evidence="2" id="KW-1185">Reference proteome</keyword>
<comment type="caution">
    <text evidence="1">The sequence shown here is derived from an EMBL/GenBank/DDBJ whole genome shotgun (WGS) entry which is preliminary data.</text>
</comment>
<protein>
    <submittedName>
        <fullName evidence="1">VWA domain-containing protein</fullName>
    </submittedName>
</protein>
<accession>A0ABT7JKQ1</accession>